<dbReference type="EMBL" id="JAUPFM010000019">
    <property type="protein sequence ID" value="KAK2820697.1"/>
    <property type="molecule type" value="Genomic_DNA"/>
</dbReference>
<accession>A0AA88LQJ2</accession>
<feature type="compositionally biased region" description="Basic and acidic residues" evidence="1">
    <location>
        <begin position="183"/>
        <end position="211"/>
    </location>
</feature>
<organism evidence="2 3">
    <name type="scientific">Channa striata</name>
    <name type="common">Snakehead murrel</name>
    <name type="synonym">Ophicephalus striatus</name>
    <dbReference type="NCBI Taxonomy" id="64152"/>
    <lineage>
        <taxon>Eukaryota</taxon>
        <taxon>Metazoa</taxon>
        <taxon>Chordata</taxon>
        <taxon>Craniata</taxon>
        <taxon>Vertebrata</taxon>
        <taxon>Euteleostomi</taxon>
        <taxon>Actinopterygii</taxon>
        <taxon>Neopterygii</taxon>
        <taxon>Teleostei</taxon>
        <taxon>Neoteleostei</taxon>
        <taxon>Acanthomorphata</taxon>
        <taxon>Anabantaria</taxon>
        <taxon>Anabantiformes</taxon>
        <taxon>Channoidei</taxon>
        <taxon>Channidae</taxon>
        <taxon>Channa</taxon>
    </lineage>
</organism>
<evidence type="ECO:0000256" key="1">
    <source>
        <dbReference type="SAM" id="MobiDB-lite"/>
    </source>
</evidence>
<keyword evidence="3" id="KW-1185">Reference proteome</keyword>
<dbReference type="Proteomes" id="UP001187415">
    <property type="component" value="Unassembled WGS sequence"/>
</dbReference>
<evidence type="ECO:0000313" key="2">
    <source>
        <dbReference type="EMBL" id="KAK2820697.1"/>
    </source>
</evidence>
<protein>
    <submittedName>
        <fullName evidence="2">Uncharacterized protein</fullName>
    </submittedName>
</protein>
<sequence>MAVKTEGGGINCGKREWRDLASSRQSEIEKVQADPAKLSAQGQGRYYGCRYSAADDITRQTSEIYSGCPVRQPASNSRSSRGKECRLSGGLGGVMADPGGGSGDGGSPVSRLVEEREGVGTASNTHFSLLAVWTHRDSLLHFIKLSCRDVDTLPSSYKRRGNCQREGPVDGGIWPKLPTTQDVNHHVTGEKDRDSSKTVEDMLKPAERRLL</sequence>
<evidence type="ECO:0000313" key="3">
    <source>
        <dbReference type="Proteomes" id="UP001187415"/>
    </source>
</evidence>
<proteinExistence type="predicted"/>
<feature type="region of interest" description="Disordered" evidence="1">
    <location>
        <begin position="159"/>
        <end position="211"/>
    </location>
</feature>
<reference evidence="2" key="1">
    <citation type="submission" date="2023-07" db="EMBL/GenBank/DDBJ databases">
        <title>Chromosome-level Genome Assembly of Striped Snakehead (Channa striata).</title>
        <authorList>
            <person name="Liu H."/>
        </authorList>
    </citation>
    <scope>NUCLEOTIDE SEQUENCE</scope>
    <source>
        <strain evidence="2">Gz</strain>
        <tissue evidence="2">Muscle</tissue>
    </source>
</reference>
<dbReference type="AlphaFoldDB" id="A0AA88LQJ2"/>
<name>A0AA88LQJ2_CHASR</name>
<comment type="caution">
    <text evidence="2">The sequence shown here is derived from an EMBL/GenBank/DDBJ whole genome shotgun (WGS) entry which is preliminary data.</text>
</comment>
<gene>
    <name evidence="2" type="ORF">Q5P01_023656</name>
</gene>